<dbReference type="InterPro" id="IPR038919">
    <property type="entry name" value="STB2/STB2"/>
</dbReference>
<feature type="compositionally biased region" description="Polar residues" evidence="2">
    <location>
        <begin position="27"/>
        <end position="37"/>
    </location>
</feature>
<evidence type="ECO:0000256" key="1">
    <source>
        <dbReference type="SAM" id="Coils"/>
    </source>
</evidence>
<dbReference type="PANTHER" id="PTHR31011:SF2">
    <property type="entry name" value="PROTEIN STB2-RELATED"/>
    <property type="match status" value="1"/>
</dbReference>
<accession>A0A4U0UCW0</accession>
<feature type="region of interest" description="Disordered" evidence="2">
    <location>
        <begin position="1"/>
        <end position="70"/>
    </location>
</feature>
<dbReference type="EMBL" id="NAJL01000003">
    <property type="protein sequence ID" value="TKA33351.1"/>
    <property type="molecule type" value="Genomic_DNA"/>
</dbReference>
<keyword evidence="5" id="KW-1185">Reference proteome</keyword>
<proteinExistence type="predicted"/>
<evidence type="ECO:0000313" key="4">
    <source>
        <dbReference type="EMBL" id="TKA33351.1"/>
    </source>
</evidence>
<evidence type="ECO:0000313" key="5">
    <source>
        <dbReference type="Proteomes" id="UP000308549"/>
    </source>
</evidence>
<protein>
    <recommendedName>
        <fullName evidence="3">STB6-like N-terminal domain-containing protein</fullName>
    </recommendedName>
</protein>
<reference evidence="4 5" key="1">
    <citation type="submission" date="2017-03" db="EMBL/GenBank/DDBJ databases">
        <title>Genomes of endolithic fungi from Antarctica.</title>
        <authorList>
            <person name="Coleine C."/>
            <person name="Masonjones S."/>
            <person name="Stajich J.E."/>
        </authorList>
    </citation>
    <scope>NUCLEOTIDE SEQUENCE [LARGE SCALE GENOMIC DNA]</scope>
    <source>
        <strain evidence="4 5">CCFEE 6315</strain>
    </source>
</reference>
<feature type="domain" description="STB6-like N-terminal" evidence="3">
    <location>
        <begin position="71"/>
        <end position="209"/>
    </location>
</feature>
<organism evidence="4 5">
    <name type="scientific">Salinomyces thailandicus</name>
    <dbReference type="NCBI Taxonomy" id="706561"/>
    <lineage>
        <taxon>Eukaryota</taxon>
        <taxon>Fungi</taxon>
        <taxon>Dikarya</taxon>
        <taxon>Ascomycota</taxon>
        <taxon>Pezizomycotina</taxon>
        <taxon>Dothideomycetes</taxon>
        <taxon>Dothideomycetidae</taxon>
        <taxon>Mycosphaerellales</taxon>
        <taxon>Teratosphaeriaceae</taxon>
        <taxon>Salinomyces</taxon>
    </lineage>
</organism>
<feature type="region of interest" description="Disordered" evidence="2">
    <location>
        <begin position="470"/>
        <end position="514"/>
    </location>
</feature>
<keyword evidence="1" id="KW-0175">Coiled coil</keyword>
<feature type="compositionally biased region" description="Low complexity" evidence="2">
    <location>
        <begin position="573"/>
        <end position="584"/>
    </location>
</feature>
<name>A0A4U0UCW0_9PEZI</name>
<dbReference type="Proteomes" id="UP000308549">
    <property type="component" value="Unassembled WGS sequence"/>
</dbReference>
<dbReference type="GO" id="GO:0070822">
    <property type="term" value="C:Sin3-type complex"/>
    <property type="evidence" value="ECO:0007669"/>
    <property type="project" value="TreeGrafter"/>
</dbReference>
<evidence type="ECO:0000256" key="2">
    <source>
        <dbReference type="SAM" id="MobiDB-lite"/>
    </source>
</evidence>
<feature type="compositionally biased region" description="Basic and acidic residues" evidence="2">
    <location>
        <begin position="1"/>
        <end position="21"/>
    </location>
</feature>
<sequence length="887" mass="98931">MAGRASTDDRRTRPPRLDTNVHRPSTAPHTGTPSGSRHVTPPTQLETTPELDSEIGVESKAPRDPKPEYQGFVLTDPVAFRYLEEDPCTTVLQRRAELPGYECYIVEQWATSRTHPTPVITTYSGDPTHVLVVGVLNVPTDETTWSSRLRVYFKALNQYHARRRQTELGVLMVTNLSGFPSSLTVIGVPDGDLKKHRFDFVVNENLKRLGCSGRVSLSLTPPSAATVAKFHQLYRTSDKNELYKSVIELVKLCQSALMLFDKLEIDYADGLLCDVTERAINDWWVNIGSEHYNMEPHDGILGPTTVSGLLGLLMGARNRLHAYSAPVSKDSFDVEAMKKGVSYFQKQQRMPRTRRLDRRTLDRLHKATQKAAEHEAWTMPKVLKNTAAELSGKGGEMVMDAVGRRDKASISEIETCDIERFTQLLYGDRAKWLWLAKPMKKSHPHPKQDHMGAGEGPGLNRNLVFKPDDQGGFAWKARNQNGEGVGAEGRHAYGDGESVQGLDEGPTDDDEPRLGIFKRATGFKNEAKSGLGKFKGAVGLKSHHQTKHSFDDSPTPPNEDSGTTSRRPFFGQSSPMSSPSSPKSPEQEHKLDAAVAQQRGQERTDPEQTTQRNKMQDGKEPSSGAEPDASQESLDNQEAGDDTASESDLTAVTMEPSVAGSIYNGVELNEVLPTGPETEKGVSRHLQRTVSYSQYVTAQLQQRSDDAYPRHLSFSLAEDSVLTWKTLIEDDTQGHYNDAKAQSASQDLIAKQAKTLRLAINTLSTDTVEWTQRQLDTIQNFLHQLDRDQEYLDDRVQNPYLEHVNYIQEHSEGVLREQRERLEEGGREIETLASKLEYEIEGLRGRIEDAGAGMNDFQKGVGRVEERVAELEREGEGEGWLARCAVM</sequence>
<evidence type="ECO:0000259" key="3">
    <source>
        <dbReference type="Pfam" id="PF25995"/>
    </source>
</evidence>
<dbReference type="InterPro" id="IPR059025">
    <property type="entry name" value="STB6_N"/>
</dbReference>
<feature type="coiled-coil region" evidence="1">
    <location>
        <begin position="815"/>
        <end position="874"/>
    </location>
</feature>
<gene>
    <name evidence="4" type="ORF">B0A50_00904</name>
</gene>
<dbReference type="OrthoDB" id="19806at2759"/>
<dbReference type="PANTHER" id="PTHR31011">
    <property type="entry name" value="PROTEIN STB2-RELATED"/>
    <property type="match status" value="1"/>
</dbReference>
<dbReference type="AlphaFoldDB" id="A0A4U0UCW0"/>
<dbReference type="Pfam" id="PF25995">
    <property type="entry name" value="STB6_N"/>
    <property type="match status" value="1"/>
</dbReference>
<feature type="region of interest" description="Disordered" evidence="2">
    <location>
        <begin position="541"/>
        <end position="650"/>
    </location>
</feature>
<comment type="caution">
    <text evidence="4">The sequence shown here is derived from an EMBL/GenBank/DDBJ whole genome shotgun (WGS) entry which is preliminary data.</text>
</comment>